<gene>
    <name evidence="2" type="ORF">THAOC_01815</name>
</gene>
<evidence type="ECO:0000313" key="3">
    <source>
        <dbReference type="Proteomes" id="UP000266841"/>
    </source>
</evidence>
<proteinExistence type="predicted"/>
<comment type="caution">
    <text evidence="2">The sequence shown here is derived from an EMBL/GenBank/DDBJ whole genome shotgun (WGS) entry which is preliminary data.</text>
</comment>
<feature type="region of interest" description="Disordered" evidence="1">
    <location>
        <begin position="49"/>
        <end position="78"/>
    </location>
</feature>
<feature type="non-terminal residue" evidence="2">
    <location>
        <position position="1"/>
    </location>
</feature>
<dbReference type="Proteomes" id="UP000266841">
    <property type="component" value="Unassembled WGS sequence"/>
</dbReference>
<organism evidence="2 3">
    <name type="scientific">Thalassiosira oceanica</name>
    <name type="common">Marine diatom</name>
    <dbReference type="NCBI Taxonomy" id="159749"/>
    <lineage>
        <taxon>Eukaryota</taxon>
        <taxon>Sar</taxon>
        <taxon>Stramenopiles</taxon>
        <taxon>Ochrophyta</taxon>
        <taxon>Bacillariophyta</taxon>
        <taxon>Coscinodiscophyceae</taxon>
        <taxon>Thalassiosirophycidae</taxon>
        <taxon>Thalassiosirales</taxon>
        <taxon>Thalassiosiraceae</taxon>
        <taxon>Thalassiosira</taxon>
    </lineage>
</organism>
<dbReference type="EMBL" id="AGNL01002169">
    <property type="protein sequence ID" value="EJK76422.1"/>
    <property type="molecule type" value="Genomic_DNA"/>
</dbReference>
<name>K0TQP8_THAOC</name>
<keyword evidence="3" id="KW-1185">Reference proteome</keyword>
<evidence type="ECO:0000313" key="2">
    <source>
        <dbReference type="EMBL" id="EJK76422.1"/>
    </source>
</evidence>
<feature type="region of interest" description="Disordered" evidence="1">
    <location>
        <begin position="92"/>
        <end position="123"/>
    </location>
</feature>
<protein>
    <submittedName>
        <fullName evidence="2">Uncharacterized protein</fullName>
    </submittedName>
</protein>
<feature type="compositionally biased region" description="Low complexity" evidence="1">
    <location>
        <begin position="102"/>
        <end position="113"/>
    </location>
</feature>
<evidence type="ECO:0000256" key="1">
    <source>
        <dbReference type="SAM" id="MobiDB-lite"/>
    </source>
</evidence>
<feature type="compositionally biased region" description="Basic and acidic residues" evidence="1">
    <location>
        <begin position="114"/>
        <end position="123"/>
    </location>
</feature>
<accession>K0TQP8</accession>
<reference evidence="2 3" key="1">
    <citation type="journal article" date="2012" name="Genome Biol.">
        <title>Genome and low-iron response of an oceanic diatom adapted to chronic iron limitation.</title>
        <authorList>
            <person name="Lommer M."/>
            <person name="Specht M."/>
            <person name="Roy A.S."/>
            <person name="Kraemer L."/>
            <person name="Andreson R."/>
            <person name="Gutowska M.A."/>
            <person name="Wolf J."/>
            <person name="Bergner S.V."/>
            <person name="Schilhabel M.B."/>
            <person name="Klostermeier U.C."/>
            <person name="Beiko R.G."/>
            <person name="Rosenstiel P."/>
            <person name="Hippler M."/>
            <person name="Laroche J."/>
        </authorList>
    </citation>
    <scope>NUCLEOTIDE SEQUENCE [LARGE SCALE GENOMIC DNA]</scope>
    <source>
        <strain evidence="2 3">CCMP1005</strain>
    </source>
</reference>
<sequence>SKESARASIIAQELIRLVIEAIISRVALGGDRDSSFPAAAAVMTARGALADATPPSRPEPEAKPVISLPEAPTATRQGASSRFLYDAAAFGAGSGGQESAERCASSQRAAAAAELKDEQQRPG</sequence>
<dbReference type="AlphaFoldDB" id="K0TQP8"/>